<keyword evidence="2" id="KW-1133">Transmembrane helix</keyword>
<evidence type="ECO:0000259" key="3">
    <source>
        <dbReference type="Pfam" id="PF13843"/>
    </source>
</evidence>
<dbReference type="AlphaFoldDB" id="A0A3P9D119"/>
<dbReference type="Pfam" id="PF13843">
    <property type="entry name" value="DDE_Tnp_1_7"/>
    <property type="match status" value="2"/>
</dbReference>
<keyword evidence="5" id="KW-1185">Reference proteome</keyword>
<feature type="domain" description="PiggyBac transposable element-derived protein" evidence="3">
    <location>
        <begin position="127"/>
        <end position="221"/>
    </location>
</feature>
<dbReference type="PANTHER" id="PTHR47272">
    <property type="entry name" value="DDE_TNP_1_7 DOMAIN-CONTAINING PROTEIN"/>
    <property type="match status" value="1"/>
</dbReference>
<evidence type="ECO:0000313" key="4">
    <source>
        <dbReference type="Ensembl" id="ENSMZEP00005027791.1"/>
    </source>
</evidence>
<dbReference type="GeneTree" id="ENSGT00940000166554"/>
<dbReference type="InterPro" id="IPR029526">
    <property type="entry name" value="PGBD"/>
</dbReference>
<reference evidence="4" key="2">
    <citation type="submission" date="2025-09" db="UniProtKB">
        <authorList>
            <consortium name="Ensembl"/>
        </authorList>
    </citation>
    <scope>IDENTIFICATION</scope>
</reference>
<feature type="transmembrane region" description="Helical" evidence="2">
    <location>
        <begin position="410"/>
        <end position="430"/>
    </location>
</feature>
<protein>
    <recommendedName>
        <fullName evidence="3">PiggyBac transposable element-derived protein domain-containing protein</fullName>
    </recommendedName>
</protein>
<accession>A0A3P9D119</accession>
<organism evidence="4 5">
    <name type="scientific">Maylandia zebra</name>
    <name type="common">zebra mbuna</name>
    <dbReference type="NCBI Taxonomy" id="106582"/>
    <lineage>
        <taxon>Eukaryota</taxon>
        <taxon>Metazoa</taxon>
        <taxon>Chordata</taxon>
        <taxon>Craniata</taxon>
        <taxon>Vertebrata</taxon>
        <taxon>Euteleostomi</taxon>
        <taxon>Actinopterygii</taxon>
        <taxon>Neopterygii</taxon>
        <taxon>Teleostei</taxon>
        <taxon>Neoteleostei</taxon>
        <taxon>Acanthomorphata</taxon>
        <taxon>Ovalentaria</taxon>
        <taxon>Cichlomorphae</taxon>
        <taxon>Cichliformes</taxon>
        <taxon>Cichlidae</taxon>
        <taxon>African cichlids</taxon>
        <taxon>Pseudocrenilabrinae</taxon>
        <taxon>Haplochromini</taxon>
        <taxon>Maylandia</taxon>
        <taxon>Maylandia zebra complex</taxon>
    </lineage>
</organism>
<name>A0A3P9D119_9CICH</name>
<feature type="region of interest" description="Disordered" evidence="1">
    <location>
        <begin position="1"/>
        <end position="88"/>
    </location>
</feature>
<evidence type="ECO:0000256" key="2">
    <source>
        <dbReference type="SAM" id="Phobius"/>
    </source>
</evidence>
<evidence type="ECO:0000313" key="5">
    <source>
        <dbReference type="Proteomes" id="UP000265160"/>
    </source>
</evidence>
<dbReference type="Proteomes" id="UP000265160">
    <property type="component" value="Unplaced"/>
</dbReference>
<dbReference type="PANTHER" id="PTHR47272:SF1">
    <property type="entry name" value="PIGGYBAC TRANSPOSABLE ELEMENT-DERIVED PROTEIN 3-LIKE"/>
    <property type="match status" value="1"/>
</dbReference>
<sequence>AHSASRSMATPFSGQGKHHRKFTAQQVLDQLEADDSDFGPELDSDGDSDELYRPHESDGGEFSAEDSDSSNHSSGDEDVPFAETASVQMEPNRAAKTYKWRKKGFELPDVNFLGEQVESYQDTTTDTPLVYFWRFVSLDMLENIVEHTNQYSIQKHGKCVDTSVKEIEQVLGLYLRMGLVQMSGVREYWENEVRYGPVADIMSRNRFSQLLSVIHFVDNEMGSEELKRIDLHQREGWGFKVWGRCCVTGFLHDFDIYQGKGVTHILYFKYVTAVHVFRYSPTLVVKLCDSLAEKVSFLIFADNFFTSMPLIEKLLAKGIYYTGTVRKNRMSKCTLMTDLSKKGRGSYDHGIESNTNTVCLKWQDTKAVTLMSTYAGPEPLGKEYNASMGGVDMLDAHLARCKFPIRTCRWYMILFWHFLSVAVINAWLLYQRDCEAQGIPTSKVLKLRKFQGLVAEGLFQVGTARSRGRPTTSGLSSPPPQKFVRVYKSADVRFDQIAPWPVKEENRRRCAVCKDLKTEMHCEKCAVPLCINKKRNCFKDYYNV</sequence>
<evidence type="ECO:0000256" key="1">
    <source>
        <dbReference type="SAM" id="MobiDB-lite"/>
    </source>
</evidence>
<feature type="compositionally biased region" description="Polar residues" evidence="1">
    <location>
        <begin position="1"/>
        <end position="13"/>
    </location>
</feature>
<dbReference type="Ensembl" id="ENSMZET00005028678.1">
    <property type="protein sequence ID" value="ENSMZEP00005027791.1"/>
    <property type="gene ID" value="ENSMZEG00005020719.1"/>
</dbReference>
<proteinExistence type="predicted"/>
<keyword evidence="2" id="KW-0472">Membrane</keyword>
<feature type="domain" description="PiggyBac transposable element-derived protein" evidence="3">
    <location>
        <begin position="235"/>
        <end position="427"/>
    </location>
</feature>
<feature type="compositionally biased region" description="Acidic residues" evidence="1">
    <location>
        <begin position="31"/>
        <end position="49"/>
    </location>
</feature>
<reference evidence="4" key="1">
    <citation type="submission" date="2025-08" db="UniProtKB">
        <authorList>
            <consortium name="Ensembl"/>
        </authorList>
    </citation>
    <scope>IDENTIFICATION</scope>
</reference>
<keyword evidence="2" id="KW-0812">Transmembrane</keyword>